<evidence type="ECO:0000313" key="3">
    <source>
        <dbReference type="Proteomes" id="UP000235897"/>
    </source>
</evidence>
<dbReference type="InterPro" id="IPR049711">
    <property type="entry name" value="PA3371-like"/>
</dbReference>
<name>A0A2N8SN97_STUST</name>
<keyword evidence="1" id="KW-0812">Transmembrane</keyword>
<keyword evidence="1" id="KW-1133">Transmembrane helix</keyword>
<dbReference type="EMBL" id="POUW01000007">
    <property type="protein sequence ID" value="PNG03962.1"/>
    <property type="molecule type" value="Genomic_DNA"/>
</dbReference>
<dbReference type="Proteomes" id="UP000235897">
    <property type="component" value="Unassembled WGS sequence"/>
</dbReference>
<sequence length="60" mass="6545">MSIYGYLFVMLSAVCGVLSFGANLTETWEAAAKCGTALFGILFLVSLVLGRRIKFDPILR</sequence>
<evidence type="ECO:0000256" key="1">
    <source>
        <dbReference type="SAM" id="Phobius"/>
    </source>
</evidence>
<gene>
    <name evidence="2" type="ORF">CXL00_17405</name>
</gene>
<organism evidence="2 3">
    <name type="scientific">Stutzerimonas stutzeri</name>
    <name type="common">Pseudomonas stutzeri</name>
    <dbReference type="NCBI Taxonomy" id="316"/>
    <lineage>
        <taxon>Bacteria</taxon>
        <taxon>Pseudomonadati</taxon>
        <taxon>Pseudomonadota</taxon>
        <taxon>Gammaproteobacteria</taxon>
        <taxon>Pseudomonadales</taxon>
        <taxon>Pseudomonadaceae</taxon>
        <taxon>Stutzerimonas</taxon>
    </lineage>
</organism>
<dbReference type="NCBIfam" id="NF041882">
    <property type="entry name" value="PA3371_fam"/>
    <property type="match status" value="1"/>
</dbReference>
<feature type="transmembrane region" description="Helical" evidence="1">
    <location>
        <begin position="7"/>
        <end position="24"/>
    </location>
</feature>
<proteinExistence type="predicted"/>
<feature type="transmembrane region" description="Helical" evidence="1">
    <location>
        <begin position="30"/>
        <end position="50"/>
    </location>
</feature>
<dbReference type="RefSeq" id="WP_021208477.1">
    <property type="nucleotide sequence ID" value="NZ_JAMOIG010000011.1"/>
</dbReference>
<reference evidence="2 3" key="1">
    <citation type="submission" date="2018-01" db="EMBL/GenBank/DDBJ databases">
        <title>Denitrification phenotypes of diverse strains of Pseudomonas stutzeri.</title>
        <authorList>
            <person name="Milligan D.A."/>
            <person name="Bergaust L."/>
            <person name="Bakken L.R."/>
            <person name="Frostegard A."/>
        </authorList>
    </citation>
    <scope>NUCLEOTIDE SEQUENCE [LARGE SCALE GENOMIC DNA]</scope>
    <source>
        <strain evidence="2 3">28a3</strain>
    </source>
</reference>
<dbReference type="AlphaFoldDB" id="A0A2N8SN97"/>
<accession>A0A2N8SN97</accession>
<comment type="caution">
    <text evidence="2">The sequence shown here is derived from an EMBL/GenBank/DDBJ whole genome shotgun (WGS) entry which is preliminary data.</text>
</comment>
<protein>
    <submittedName>
        <fullName evidence="2">Uncharacterized protein</fullName>
    </submittedName>
</protein>
<keyword evidence="1" id="KW-0472">Membrane</keyword>
<evidence type="ECO:0000313" key="2">
    <source>
        <dbReference type="EMBL" id="PNG03962.1"/>
    </source>
</evidence>